<evidence type="ECO:0000313" key="15">
    <source>
        <dbReference type="WBParaSite" id="jg15202.2"/>
    </source>
</evidence>
<name>A0A915D458_9BILA</name>
<feature type="compositionally biased region" description="Acidic residues" evidence="12">
    <location>
        <begin position="599"/>
        <end position="610"/>
    </location>
</feature>
<keyword evidence="14" id="KW-1185">Reference proteome</keyword>
<dbReference type="GO" id="GO:0043564">
    <property type="term" value="C:Ku70:Ku80 complex"/>
    <property type="evidence" value="ECO:0007669"/>
    <property type="project" value="InterPro"/>
</dbReference>
<dbReference type="SUPFAM" id="SSF53300">
    <property type="entry name" value="vWA-like"/>
    <property type="match status" value="1"/>
</dbReference>
<evidence type="ECO:0000256" key="9">
    <source>
        <dbReference type="ARBA" id="ARBA00023172"/>
    </source>
</evidence>
<evidence type="ECO:0000256" key="11">
    <source>
        <dbReference type="ARBA" id="ARBA00023242"/>
    </source>
</evidence>
<feature type="domain" description="Ku" evidence="13">
    <location>
        <begin position="315"/>
        <end position="455"/>
    </location>
</feature>
<dbReference type="GO" id="GO:0003690">
    <property type="term" value="F:double-stranded DNA binding"/>
    <property type="evidence" value="ECO:0007669"/>
    <property type="project" value="TreeGrafter"/>
</dbReference>
<evidence type="ECO:0000256" key="4">
    <source>
        <dbReference type="ARBA" id="ARBA00022763"/>
    </source>
</evidence>
<dbReference type="GO" id="GO:0042162">
    <property type="term" value="F:telomeric DNA binding"/>
    <property type="evidence" value="ECO:0007669"/>
    <property type="project" value="InterPro"/>
</dbReference>
<dbReference type="Pfam" id="PF03731">
    <property type="entry name" value="Ku_N"/>
    <property type="match status" value="1"/>
</dbReference>
<dbReference type="InterPro" id="IPR024193">
    <property type="entry name" value="Ku80"/>
</dbReference>
<dbReference type="Gene3D" id="2.40.290.10">
    <property type="match status" value="1"/>
</dbReference>
<evidence type="ECO:0000256" key="5">
    <source>
        <dbReference type="ARBA" id="ARBA00022801"/>
    </source>
</evidence>
<feature type="compositionally biased region" description="Polar residues" evidence="12">
    <location>
        <begin position="568"/>
        <end position="582"/>
    </location>
</feature>
<evidence type="ECO:0000256" key="10">
    <source>
        <dbReference type="ARBA" id="ARBA00023204"/>
    </source>
</evidence>
<evidence type="ECO:0000259" key="13">
    <source>
        <dbReference type="SMART" id="SM00559"/>
    </source>
</evidence>
<evidence type="ECO:0000256" key="7">
    <source>
        <dbReference type="ARBA" id="ARBA00022840"/>
    </source>
</evidence>
<evidence type="ECO:0000256" key="6">
    <source>
        <dbReference type="ARBA" id="ARBA00022806"/>
    </source>
</evidence>
<dbReference type="Pfam" id="PF02735">
    <property type="entry name" value="Ku"/>
    <property type="match status" value="1"/>
</dbReference>
<feature type="compositionally biased region" description="Basic and acidic residues" evidence="12">
    <location>
        <begin position="11"/>
        <end position="22"/>
    </location>
</feature>
<dbReference type="Gene3D" id="1.10.1600.10">
    <property type="match status" value="1"/>
</dbReference>
<dbReference type="InterPro" id="IPR005161">
    <property type="entry name" value="Ku_N"/>
</dbReference>
<protein>
    <submittedName>
        <fullName evidence="15">Ku domain-containing protein</fullName>
    </submittedName>
</protein>
<dbReference type="WBParaSite" id="jg15202.2">
    <property type="protein sequence ID" value="jg15202.2"/>
    <property type="gene ID" value="jg15202"/>
</dbReference>
<keyword evidence="11" id="KW-0539">Nucleus</keyword>
<keyword evidence="5" id="KW-0378">Hydrolase</keyword>
<reference evidence="15" key="1">
    <citation type="submission" date="2022-11" db="UniProtKB">
        <authorList>
            <consortium name="WormBaseParasite"/>
        </authorList>
    </citation>
    <scope>IDENTIFICATION</scope>
</reference>
<dbReference type="GO" id="GO:0004386">
    <property type="term" value="F:helicase activity"/>
    <property type="evidence" value="ECO:0007669"/>
    <property type="project" value="UniProtKB-KW"/>
</dbReference>
<dbReference type="GO" id="GO:0000723">
    <property type="term" value="P:telomere maintenance"/>
    <property type="evidence" value="ECO:0007669"/>
    <property type="project" value="InterPro"/>
</dbReference>
<comment type="similarity">
    <text evidence="2">Belongs to the ku80 family.</text>
</comment>
<evidence type="ECO:0000256" key="12">
    <source>
        <dbReference type="SAM" id="MobiDB-lite"/>
    </source>
</evidence>
<dbReference type="GO" id="GO:0006310">
    <property type="term" value="P:DNA recombination"/>
    <property type="evidence" value="ECO:0007669"/>
    <property type="project" value="UniProtKB-KW"/>
</dbReference>
<dbReference type="GO" id="GO:0016787">
    <property type="term" value="F:hydrolase activity"/>
    <property type="evidence" value="ECO:0007669"/>
    <property type="project" value="UniProtKB-KW"/>
</dbReference>
<keyword evidence="10" id="KW-0234">DNA repair</keyword>
<dbReference type="InterPro" id="IPR036465">
    <property type="entry name" value="vWFA_dom_sf"/>
</dbReference>
<comment type="subcellular location">
    <subcellularLocation>
        <location evidence="1">Nucleus</location>
    </subcellularLocation>
</comment>
<evidence type="ECO:0000256" key="1">
    <source>
        <dbReference type="ARBA" id="ARBA00004123"/>
    </source>
</evidence>
<accession>A0A915D458</accession>
<dbReference type="PANTHER" id="PTHR12604">
    <property type="entry name" value="KU AUTOANTIGEN DNA HELICASE"/>
    <property type="match status" value="1"/>
</dbReference>
<dbReference type="InterPro" id="IPR016194">
    <property type="entry name" value="SPOC-like_C_dom_sf"/>
</dbReference>
<feature type="region of interest" description="Disordered" evidence="12">
    <location>
        <begin position="565"/>
        <end position="610"/>
    </location>
</feature>
<dbReference type="Proteomes" id="UP000887574">
    <property type="component" value="Unplaced"/>
</dbReference>
<dbReference type="GO" id="GO:0005524">
    <property type="term" value="F:ATP binding"/>
    <property type="evidence" value="ECO:0007669"/>
    <property type="project" value="UniProtKB-KW"/>
</dbReference>
<proteinExistence type="inferred from homology"/>
<sequence length="610" mass="68949">MKRSRAAPKNSKKEETSDDETKMFQRRKLLDVGSSSLESLYDSEVPDLNHSKQLLDWVISRKIFTESNDQFSLIFFGHEVTRNELLPQYSNIYIHNDEYAPAKVDCWRRLCFCPLCGLESLKVHAEDYGPKELTGLTVTLVTNFSGHNEDKDTVMEMVKPLAAGFKALGAQLLIIGPDLSAPAKTKSQEIGFEFVKALLPLVDGTAFSFRDGLSQLKFFIPKSTQPRGQPFDLELAKDFGIKVQMYVKNTEATMKISFNPVAASSSSTEVLKKVRRYETTGDEGISINYADIDNLADEEFAGGKRFAGQPSMPGAKFVDKDDVIKGYRYGKSLIPFGKAEQKLLEFPKDGKQLQLLQFTKLENILPHFLLNNCRYLLPLPNDETSQTAMSALVKAMLEQDVVALCRYAYNVNSNPRVACLIPKISKKSSLPILMHYTMPFNEDMRNYEFPALEKIGEEPSDYQLDLIDEYISSMLLANEDGSNEQMRCKQINNPKHQHQCQVLRQKAMHPGEPFPELDRAKLLEMLSPPKEMLEVAKDIIESAKEAFALERNPYTRVAAFSTKKLAKSVTQDTETQKQTVDSVKTEDNGKASPNWNADAENEMKEEDIKY</sequence>
<evidence type="ECO:0000256" key="2">
    <source>
        <dbReference type="ARBA" id="ARBA00007726"/>
    </source>
</evidence>
<dbReference type="AlphaFoldDB" id="A0A915D458"/>
<keyword evidence="8" id="KW-0238">DNA-binding</keyword>
<keyword evidence="6" id="KW-0347">Helicase</keyword>
<dbReference type="GO" id="GO:0006303">
    <property type="term" value="P:double-strand break repair via nonhomologous end joining"/>
    <property type="evidence" value="ECO:0007669"/>
    <property type="project" value="InterPro"/>
</dbReference>
<dbReference type="GO" id="GO:0003684">
    <property type="term" value="F:damaged DNA binding"/>
    <property type="evidence" value="ECO:0007669"/>
    <property type="project" value="InterPro"/>
</dbReference>
<evidence type="ECO:0000313" key="14">
    <source>
        <dbReference type="Proteomes" id="UP000887574"/>
    </source>
</evidence>
<dbReference type="InterPro" id="IPR006164">
    <property type="entry name" value="DNA_bd_Ku70/Ku80"/>
</dbReference>
<keyword evidence="7" id="KW-0067">ATP-binding</keyword>
<dbReference type="PANTHER" id="PTHR12604:SF4">
    <property type="entry name" value="X-RAY REPAIR CROSS-COMPLEMENTING PROTEIN 5"/>
    <property type="match status" value="1"/>
</dbReference>
<keyword evidence="3" id="KW-0547">Nucleotide-binding</keyword>
<keyword evidence="4" id="KW-0227">DNA damage</keyword>
<evidence type="ECO:0000256" key="3">
    <source>
        <dbReference type="ARBA" id="ARBA00022741"/>
    </source>
</evidence>
<dbReference type="SUPFAM" id="SSF100939">
    <property type="entry name" value="SPOC domain-like"/>
    <property type="match status" value="1"/>
</dbReference>
<dbReference type="SMART" id="SM00559">
    <property type="entry name" value="Ku78"/>
    <property type="match status" value="1"/>
</dbReference>
<evidence type="ECO:0000256" key="8">
    <source>
        <dbReference type="ARBA" id="ARBA00023125"/>
    </source>
</evidence>
<keyword evidence="9" id="KW-0233">DNA recombination</keyword>
<organism evidence="14 15">
    <name type="scientific">Ditylenchus dipsaci</name>
    <dbReference type="NCBI Taxonomy" id="166011"/>
    <lineage>
        <taxon>Eukaryota</taxon>
        <taxon>Metazoa</taxon>
        <taxon>Ecdysozoa</taxon>
        <taxon>Nematoda</taxon>
        <taxon>Chromadorea</taxon>
        <taxon>Rhabditida</taxon>
        <taxon>Tylenchina</taxon>
        <taxon>Tylenchomorpha</taxon>
        <taxon>Sphaerularioidea</taxon>
        <taxon>Anguinidae</taxon>
        <taxon>Anguininae</taxon>
        <taxon>Ditylenchus</taxon>
    </lineage>
</organism>
<feature type="region of interest" description="Disordered" evidence="12">
    <location>
        <begin position="1"/>
        <end position="22"/>
    </location>
</feature>
<dbReference type="CDD" id="cd00873">
    <property type="entry name" value="KU80"/>
    <property type="match status" value="1"/>
</dbReference>
<dbReference type="Gene3D" id="3.40.50.410">
    <property type="entry name" value="von Willebrand factor, type A domain"/>
    <property type="match status" value="1"/>
</dbReference>